<evidence type="ECO:0000259" key="1">
    <source>
        <dbReference type="PROSITE" id="PS50995"/>
    </source>
</evidence>
<evidence type="ECO:0000313" key="3">
    <source>
        <dbReference type="Proteomes" id="UP001501035"/>
    </source>
</evidence>
<accession>A0ABP6LMQ2</accession>
<reference evidence="3" key="1">
    <citation type="journal article" date="2019" name="Int. J. Syst. Evol. Microbiol.">
        <title>The Global Catalogue of Microorganisms (GCM) 10K type strain sequencing project: providing services to taxonomists for standard genome sequencing and annotation.</title>
        <authorList>
            <consortium name="The Broad Institute Genomics Platform"/>
            <consortium name="The Broad Institute Genome Sequencing Center for Infectious Disease"/>
            <person name="Wu L."/>
            <person name="Ma J."/>
        </authorList>
    </citation>
    <scope>NUCLEOTIDE SEQUENCE [LARGE SCALE GENOMIC DNA]</scope>
    <source>
        <strain evidence="3">JCM 14234</strain>
    </source>
</reference>
<dbReference type="InterPro" id="IPR039422">
    <property type="entry name" value="MarR/SlyA-like"/>
</dbReference>
<dbReference type="PROSITE" id="PS50995">
    <property type="entry name" value="HTH_MARR_2"/>
    <property type="match status" value="1"/>
</dbReference>
<dbReference type="InterPro" id="IPR000835">
    <property type="entry name" value="HTH_MarR-typ"/>
</dbReference>
<proteinExistence type="predicted"/>
<dbReference type="SMART" id="SM00347">
    <property type="entry name" value="HTH_MARR"/>
    <property type="match status" value="1"/>
</dbReference>
<evidence type="ECO:0000313" key="2">
    <source>
        <dbReference type="EMBL" id="GAA3046096.1"/>
    </source>
</evidence>
<protein>
    <submittedName>
        <fullName evidence="2">MarR family transcriptional regulator</fullName>
    </submittedName>
</protein>
<dbReference type="Proteomes" id="UP001501035">
    <property type="component" value="Unassembled WGS sequence"/>
</dbReference>
<gene>
    <name evidence="2" type="ORF">GCM10010528_26620</name>
</gene>
<dbReference type="InterPro" id="IPR036388">
    <property type="entry name" value="WH-like_DNA-bd_sf"/>
</dbReference>
<feature type="domain" description="HTH marR-type" evidence="1">
    <location>
        <begin position="21"/>
        <end position="155"/>
    </location>
</feature>
<dbReference type="PANTHER" id="PTHR33164">
    <property type="entry name" value="TRANSCRIPTIONAL REGULATOR, MARR FAMILY"/>
    <property type="match status" value="1"/>
</dbReference>
<name>A0ABP6LMQ2_9ACTN</name>
<dbReference type="SUPFAM" id="SSF46785">
    <property type="entry name" value="Winged helix' DNA-binding domain"/>
    <property type="match status" value="1"/>
</dbReference>
<dbReference type="PANTHER" id="PTHR33164:SF57">
    <property type="entry name" value="MARR-FAMILY TRANSCRIPTIONAL REGULATOR"/>
    <property type="match status" value="1"/>
</dbReference>
<dbReference type="Gene3D" id="1.10.10.10">
    <property type="entry name" value="Winged helix-like DNA-binding domain superfamily/Winged helix DNA-binding domain"/>
    <property type="match status" value="1"/>
</dbReference>
<dbReference type="Pfam" id="PF12802">
    <property type="entry name" value="MarR_2"/>
    <property type="match status" value="1"/>
</dbReference>
<dbReference type="InterPro" id="IPR036390">
    <property type="entry name" value="WH_DNA-bd_sf"/>
</dbReference>
<keyword evidence="3" id="KW-1185">Reference proteome</keyword>
<organism evidence="2 3">
    <name type="scientific">Gordonia defluvii</name>
    <dbReference type="NCBI Taxonomy" id="283718"/>
    <lineage>
        <taxon>Bacteria</taxon>
        <taxon>Bacillati</taxon>
        <taxon>Actinomycetota</taxon>
        <taxon>Actinomycetes</taxon>
        <taxon>Mycobacteriales</taxon>
        <taxon>Gordoniaceae</taxon>
        <taxon>Gordonia</taxon>
    </lineage>
</organism>
<dbReference type="PRINTS" id="PR00598">
    <property type="entry name" value="HTHMARR"/>
</dbReference>
<comment type="caution">
    <text evidence="2">The sequence shown here is derived from an EMBL/GenBank/DDBJ whole genome shotgun (WGS) entry which is preliminary data.</text>
</comment>
<sequence>MSNGSGVNAESATGLPTDRLIAELEEELTDFWRRGRIRARDRSHQIDPDLDPSCYPLLMSVARYAPVAMSQLVGALGVDKSTVTRQVDAVERLGLVVRRPDPGDARARVIELTDQGRSRIDAVYATEIPRWRSQLAQWDPADIRTLIDLLHRLGVGLGHRE</sequence>
<dbReference type="RefSeq" id="WP_414651793.1">
    <property type="nucleotide sequence ID" value="NZ_BAAAVS010000056.1"/>
</dbReference>
<dbReference type="EMBL" id="BAAAVS010000056">
    <property type="protein sequence ID" value="GAA3046096.1"/>
    <property type="molecule type" value="Genomic_DNA"/>
</dbReference>